<comment type="caution">
    <text evidence="1">The sequence shown here is derived from an EMBL/GenBank/DDBJ whole genome shotgun (WGS) entry which is preliminary data.</text>
</comment>
<gene>
    <name evidence="1" type="ORF">DHA2_17280</name>
</gene>
<dbReference type="VEuPathDB" id="GiardiaDB:GL50803_0017280"/>
<dbReference type="Proteomes" id="UP000018320">
    <property type="component" value="Unassembled WGS sequence"/>
</dbReference>
<dbReference type="VEuPathDB" id="GiardiaDB:QR46_0654"/>
<dbReference type="AlphaFoldDB" id="V6TIY8"/>
<accession>V6TIY8</accession>
<dbReference type="EMBL" id="AHGT01000037">
    <property type="protein sequence ID" value="ESU36915.1"/>
    <property type="molecule type" value="Genomic_DNA"/>
</dbReference>
<evidence type="ECO:0000313" key="2">
    <source>
        <dbReference type="Proteomes" id="UP000018320"/>
    </source>
</evidence>
<evidence type="ECO:0000313" key="1">
    <source>
        <dbReference type="EMBL" id="ESU36915.1"/>
    </source>
</evidence>
<dbReference type="VEuPathDB" id="GiardiaDB:DHA2_17280"/>
<name>V6TIY8_GIAIN</name>
<organism evidence="1 2">
    <name type="scientific">Giardia intestinalis</name>
    <name type="common">Giardia lamblia</name>
    <dbReference type="NCBI Taxonomy" id="5741"/>
    <lineage>
        <taxon>Eukaryota</taxon>
        <taxon>Metamonada</taxon>
        <taxon>Diplomonadida</taxon>
        <taxon>Hexamitidae</taxon>
        <taxon>Giardiinae</taxon>
        <taxon>Giardia</taxon>
    </lineage>
</organism>
<reference evidence="2" key="1">
    <citation type="submission" date="2012-02" db="EMBL/GenBank/DDBJ databases">
        <title>Genome sequencing of Giardia lamblia Genotypes A2 and B isolates (DH and GS) and comparative analysis with the genomes of Genotypes A1 and E (WB and Pig).</title>
        <authorList>
            <person name="Adam R."/>
            <person name="Dahlstrom E."/>
            <person name="Martens C."/>
            <person name="Bruno D."/>
            <person name="Barbian K."/>
            <person name="Porcella S.F."/>
            <person name="Nash T."/>
        </authorList>
    </citation>
    <scope>NUCLEOTIDE SEQUENCE</scope>
    <source>
        <strain evidence="2">DH</strain>
    </source>
</reference>
<dbReference type="VEuPathDB" id="GiardiaDB:GL50581_132"/>
<sequence>MHMTTKKAKVEPKLLTHEHFDPLHLAYSGTTLSQIQKDIASLLQHCLCPEKSLLDDALLSYFTEFAYTCKLNSIPYHKFYYAHRLSRLLLHIISTGEYNIDELRAALLSKLNNLQSPLVGLTYDLSDIANTEYENASDPLIFDDNHDPVIYRDHLMAVECYNTLTGINKQSPEPTGQVKPGAKSKAPPIEAKRYAFTLSPQEADLLAQLYSPLLQCHMLWRQCFVHQKVFIRGIEHVPVPNNPQILSLPPLAGAYPYRKLSPLDAKIVSVARPKAAELYRDMKKFIESKAIVSTEGSQ</sequence>
<reference evidence="1 2" key="2">
    <citation type="journal article" date="2013" name="Genome Biol. Evol.">
        <title>Genome sequencing of Giardia lamblia genotypes A2 and B isolates (DH and GS) and comparative analysis with the genomes of genotypes A1 and E (WB and Pig).</title>
        <authorList>
            <person name="Adam R.D."/>
            <person name="Dahlstrom E.W."/>
            <person name="Martens C.A."/>
            <person name="Bruno D.P."/>
            <person name="Barbian K.D."/>
            <person name="Ricklefs S.M."/>
            <person name="Hernandez M.M."/>
            <person name="Narla N.P."/>
            <person name="Patel R.B."/>
            <person name="Porcella S.F."/>
            <person name="Nash T.E."/>
        </authorList>
    </citation>
    <scope>NUCLEOTIDE SEQUENCE [LARGE SCALE GENOMIC DNA]</scope>
    <source>
        <strain evidence="1 2">DH</strain>
    </source>
</reference>
<protein>
    <submittedName>
        <fullName evidence="1">Uncharacterized protein</fullName>
    </submittedName>
</protein>
<proteinExistence type="predicted"/>